<comment type="pathway">
    <text evidence="1">Glycerolipid metabolism; triacylglycerol biosynthesis.</text>
</comment>
<comment type="catalytic activity">
    <reaction evidence="7">
        <text>an acyl-CoA + a 1,2-diacyl-sn-glycerol = a triacyl-sn-glycerol + CoA</text>
        <dbReference type="Rhea" id="RHEA:10868"/>
        <dbReference type="ChEBI" id="CHEBI:17815"/>
        <dbReference type="ChEBI" id="CHEBI:57287"/>
        <dbReference type="ChEBI" id="CHEBI:58342"/>
        <dbReference type="ChEBI" id="CHEBI:64615"/>
        <dbReference type="EC" id="2.3.1.20"/>
    </reaction>
</comment>
<dbReference type="Proteomes" id="UP001162131">
    <property type="component" value="Unassembled WGS sequence"/>
</dbReference>
<comment type="similarity">
    <text evidence="5">In the N-terminal section; belongs to the long-chain O-acyltransferase family.</text>
</comment>
<dbReference type="PANTHER" id="PTHR31650:SF1">
    <property type="entry name" value="WAX ESTER SYNTHASE_DIACYLGLYCEROL ACYLTRANSFERASE 4-RELATED"/>
    <property type="match status" value="1"/>
</dbReference>
<dbReference type="InterPro" id="IPR045034">
    <property type="entry name" value="O-acyltransferase_WSD1-like"/>
</dbReference>
<evidence type="ECO:0000259" key="10">
    <source>
        <dbReference type="Pfam" id="PF06974"/>
    </source>
</evidence>
<name>A0AAU9IQH3_9CILI</name>
<evidence type="ECO:0000256" key="3">
    <source>
        <dbReference type="ARBA" id="ARBA00022679"/>
    </source>
</evidence>
<feature type="transmembrane region" description="Helical" evidence="8">
    <location>
        <begin position="20"/>
        <end position="37"/>
    </location>
</feature>
<evidence type="ECO:0000256" key="5">
    <source>
        <dbReference type="ARBA" id="ARBA00024360"/>
    </source>
</evidence>
<sequence length="461" mass="52605">MLDLITPIALLAACTATWIYYSWVELLILLVVSYILLCKVPQLFGLTVPNAGDAIWIPDIPTNKLHIQGCLVTERMNKDEFIQMMSTRGFVNVEKFRYRHVWIMGKVYWKKETNFSVLNHLKYHTEQVKSQDELYKIFEENLTKDFPKELSPWQVLFVQEFREDKSAIILKSHHSLSDGLALVSLLLSLADPRPVTNTFINFSRGNTLKQFFFYAKSIIMSPLICYKVFSKKEPNSPIYGRPLTGKKSFACTEPLPLPFIKKFCEKEKISINTFILTIVSAAIQKYFEDCKEHIESIRACLPFSMRPLPRDGSILPAKNNVSLLLFRFPTDIKPEVNKFQLVNNLCGELKNSVEPFANNLSARFFGAFLPMSLVSHVVHSFGDRTSFNFSNVPGPTMALYAMEKKIHEMFFSAPCAGKTGLSLNCFSYNNTIVFGCTADRGVIPEARVLLNYMQEEVSKLS</sequence>
<evidence type="ECO:0000256" key="4">
    <source>
        <dbReference type="ARBA" id="ARBA00023315"/>
    </source>
</evidence>
<feature type="domain" description="O-acyltransferase WSD1-like N-terminal" evidence="9">
    <location>
        <begin position="104"/>
        <end position="197"/>
    </location>
</feature>
<evidence type="ECO:0000256" key="2">
    <source>
        <dbReference type="ARBA" id="ARBA00005189"/>
    </source>
</evidence>
<dbReference type="GO" id="GO:0047196">
    <property type="term" value="F:long-chain-alcohol O-fatty-acyltransferase activity"/>
    <property type="evidence" value="ECO:0007669"/>
    <property type="project" value="UniProtKB-EC"/>
</dbReference>
<evidence type="ECO:0000259" key="9">
    <source>
        <dbReference type="Pfam" id="PF03007"/>
    </source>
</evidence>
<dbReference type="GO" id="GO:0019432">
    <property type="term" value="P:triglyceride biosynthetic process"/>
    <property type="evidence" value="ECO:0007669"/>
    <property type="project" value="TreeGrafter"/>
</dbReference>
<evidence type="ECO:0000313" key="11">
    <source>
        <dbReference type="EMBL" id="CAG9315991.1"/>
    </source>
</evidence>
<comment type="catalytic activity">
    <reaction evidence="6">
        <text>a long chain fatty alcohol + a fatty acyl-CoA = a long-chain alcohol wax ester + CoA</text>
        <dbReference type="Rhea" id="RHEA:38443"/>
        <dbReference type="ChEBI" id="CHEBI:17135"/>
        <dbReference type="ChEBI" id="CHEBI:57287"/>
        <dbReference type="ChEBI" id="CHEBI:77636"/>
        <dbReference type="ChEBI" id="CHEBI:235323"/>
        <dbReference type="EC" id="2.3.1.75"/>
    </reaction>
</comment>
<dbReference type="Pfam" id="PF03007">
    <property type="entry name" value="WS_DGAT_cat"/>
    <property type="match status" value="1"/>
</dbReference>
<evidence type="ECO:0000313" key="12">
    <source>
        <dbReference type="Proteomes" id="UP001162131"/>
    </source>
</evidence>
<keyword evidence="3" id="KW-0808">Transferase</keyword>
<accession>A0AAU9IQH3</accession>
<comment type="pathway">
    <text evidence="2">Lipid metabolism.</text>
</comment>
<gene>
    <name evidence="11" type="ORF">BSTOLATCC_MIC14732</name>
</gene>
<dbReference type="InterPro" id="IPR009721">
    <property type="entry name" value="O-acyltransferase_WSD1_C"/>
</dbReference>
<dbReference type="GO" id="GO:0004144">
    <property type="term" value="F:diacylglycerol O-acyltransferase activity"/>
    <property type="evidence" value="ECO:0007669"/>
    <property type="project" value="UniProtKB-EC"/>
</dbReference>
<dbReference type="PANTHER" id="PTHR31650">
    <property type="entry name" value="O-ACYLTRANSFERASE (WSD1-LIKE) FAMILY PROTEIN"/>
    <property type="match status" value="1"/>
</dbReference>
<keyword evidence="12" id="KW-1185">Reference proteome</keyword>
<evidence type="ECO:0000256" key="7">
    <source>
        <dbReference type="ARBA" id="ARBA00048109"/>
    </source>
</evidence>
<proteinExistence type="inferred from homology"/>
<feature type="domain" description="O-acyltransferase WSD1 C-terminal" evidence="10">
    <location>
        <begin position="319"/>
        <end position="459"/>
    </location>
</feature>
<evidence type="ECO:0000256" key="6">
    <source>
        <dbReference type="ARBA" id="ARBA00047604"/>
    </source>
</evidence>
<dbReference type="GO" id="GO:0005886">
    <property type="term" value="C:plasma membrane"/>
    <property type="evidence" value="ECO:0007669"/>
    <property type="project" value="TreeGrafter"/>
</dbReference>
<reference evidence="11" key="1">
    <citation type="submission" date="2021-09" db="EMBL/GenBank/DDBJ databases">
        <authorList>
            <consortium name="AG Swart"/>
            <person name="Singh M."/>
            <person name="Singh A."/>
            <person name="Seah K."/>
            <person name="Emmerich C."/>
        </authorList>
    </citation>
    <scope>NUCLEOTIDE SEQUENCE</scope>
    <source>
        <strain evidence="11">ATCC30299</strain>
    </source>
</reference>
<evidence type="ECO:0000256" key="8">
    <source>
        <dbReference type="SAM" id="Phobius"/>
    </source>
</evidence>
<keyword evidence="8" id="KW-0812">Transmembrane</keyword>
<comment type="caution">
    <text evidence="11">The sequence shown here is derived from an EMBL/GenBank/DDBJ whole genome shotgun (WGS) entry which is preliminary data.</text>
</comment>
<keyword evidence="8" id="KW-1133">Transmembrane helix</keyword>
<keyword evidence="8" id="KW-0472">Membrane</keyword>
<keyword evidence="4" id="KW-0012">Acyltransferase</keyword>
<evidence type="ECO:0000256" key="1">
    <source>
        <dbReference type="ARBA" id="ARBA00004771"/>
    </source>
</evidence>
<protein>
    <recommendedName>
        <fullName evidence="13">Diacylglycerol O-acyltransferase</fullName>
    </recommendedName>
</protein>
<dbReference type="InterPro" id="IPR004255">
    <property type="entry name" value="O-acyltransferase_WSD1_N"/>
</dbReference>
<dbReference type="EMBL" id="CAJZBQ010000014">
    <property type="protein sequence ID" value="CAG9315991.1"/>
    <property type="molecule type" value="Genomic_DNA"/>
</dbReference>
<evidence type="ECO:0008006" key="13">
    <source>
        <dbReference type="Google" id="ProtNLM"/>
    </source>
</evidence>
<organism evidence="11 12">
    <name type="scientific">Blepharisma stoltei</name>
    <dbReference type="NCBI Taxonomy" id="1481888"/>
    <lineage>
        <taxon>Eukaryota</taxon>
        <taxon>Sar</taxon>
        <taxon>Alveolata</taxon>
        <taxon>Ciliophora</taxon>
        <taxon>Postciliodesmatophora</taxon>
        <taxon>Heterotrichea</taxon>
        <taxon>Heterotrichida</taxon>
        <taxon>Blepharismidae</taxon>
        <taxon>Blepharisma</taxon>
    </lineage>
</organism>
<dbReference type="Pfam" id="PF06974">
    <property type="entry name" value="WS_DGAT_C"/>
    <property type="match status" value="1"/>
</dbReference>
<dbReference type="AlphaFoldDB" id="A0AAU9IQH3"/>